<name>X1JVH8_9ZZZZ</name>
<proteinExistence type="predicted"/>
<protein>
    <submittedName>
        <fullName evidence="1">Uncharacterized protein</fullName>
    </submittedName>
</protein>
<dbReference type="AlphaFoldDB" id="X1JVH8"/>
<reference evidence="1" key="1">
    <citation type="journal article" date="2014" name="Front. Microbiol.">
        <title>High frequency of phylogenetically diverse reductive dehalogenase-homologous genes in deep subseafloor sedimentary metagenomes.</title>
        <authorList>
            <person name="Kawai M."/>
            <person name="Futagami T."/>
            <person name="Toyoda A."/>
            <person name="Takaki Y."/>
            <person name="Nishi S."/>
            <person name="Hori S."/>
            <person name="Arai W."/>
            <person name="Tsubouchi T."/>
            <person name="Morono Y."/>
            <person name="Uchiyama I."/>
            <person name="Ito T."/>
            <person name="Fujiyama A."/>
            <person name="Inagaki F."/>
            <person name="Takami H."/>
        </authorList>
    </citation>
    <scope>NUCLEOTIDE SEQUENCE</scope>
    <source>
        <strain evidence="1">Expedition CK06-06</strain>
    </source>
</reference>
<organism evidence="1">
    <name type="scientific">marine sediment metagenome</name>
    <dbReference type="NCBI Taxonomy" id="412755"/>
    <lineage>
        <taxon>unclassified sequences</taxon>
        <taxon>metagenomes</taxon>
        <taxon>ecological metagenomes</taxon>
    </lineage>
</organism>
<comment type="caution">
    <text evidence="1">The sequence shown here is derived from an EMBL/GenBank/DDBJ whole genome shotgun (WGS) entry which is preliminary data.</text>
</comment>
<gene>
    <name evidence="1" type="ORF">S03H2_73176</name>
</gene>
<feature type="non-terminal residue" evidence="1">
    <location>
        <position position="30"/>
    </location>
</feature>
<accession>X1JVH8</accession>
<sequence length="30" mass="2761">CTTSGQTLTCTVTLSSALAAGAANGAAAFT</sequence>
<evidence type="ECO:0000313" key="1">
    <source>
        <dbReference type="EMBL" id="GAH98087.1"/>
    </source>
</evidence>
<feature type="non-terminal residue" evidence="1">
    <location>
        <position position="1"/>
    </location>
</feature>
<dbReference type="EMBL" id="BARU01050023">
    <property type="protein sequence ID" value="GAH98087.1"/>
    <property type="molecule type" value="Genomic_DNA"/>
</dbReference>